<protein>
    <recommendedName>
        <fullName evidence="3">Lactate/malate dehydrogenase C-terminal domain-containing protein</fullName>
    </recommendedName>
</protein>
<keyword evidence="5" id="KW-1185">Reference proteome</keyword>
<evidence type="ECO:0000313" key="4">
    <source>
        <dbReference type="EMBL" id="KAJ8957876.1"/>
    </source>
</evidence>
<feature type="domain" description="Lactate/malate dehydrogenase C-terminal" evidence="3">
    <location>
        <begin position="26"/>
        <end position="122"/>
    </location>
</feature>
<reference evidence="4" key="1">
    <citation type="journal article" date="2023" name="Insect Mol. Biol.">
        <title>Genome sequencing provides insights into the evolution of gene families encoding plant cell wall-degrading enzymes in longhorned beetles.</title>
        <authorList>
            <person name="Shin N.R."/>
            <person name="Okamura Y."/>
            <person name="Kirsch R."/>
            <person name="Pauchet Y."/>
        </authorList>
    </citation>
    <scope>NUCLEOTIDE SEQUENCE</scope>
    <source>
        <strain evidence="4">AMC_N1</strain>
    </source>
</reference>
<keyword evidence="2" id="KW-0520">NAD</keyword>
<dbReference type="Proteomes" id="UP001162162">
    <property type="component" value="Unassembled WGS sequence"/>
</dbReference>
<dbReference type="SUPFAM" id="SSF56327">
    <property type="entry name" value="LDH C-terminal domain-like"/>
    <property type="match status" value="1"/>
</dbReference>
<evidence type="ECO:0000313" key="5">
    <source>
        <dbReference type="Proteomes" id="UP001162162"/>
    </source>
</evidence>
<dbReference type="GO" id="GO:0030060">
    <property type="term" value="F:L-malate dehydrogenase (NAD+) activity"/>
    <property type="evidence" value="ECO:0007669"/>
    <property type="project" value="TreeGrafter"/>
</dbReference>
<dbReference type="PANTHER" id="PTHR11540">
    <property type="entry name" value="MALATE AND LACTATE DEHYDROGENASE"/>
    <property type="match status" value="1"/>
</dbReference>
<comment type="caution">
    <text evidence="4">The sequence shown here is derived from an EMBL/GenBank/DDBJ whole genome shotgun (WGS) entry which is preliminary data.</text>
</comment>
<evidence type="ECO:0000259" key="3">
    <source>
        <dbReference type="Pfam" id="PF02866"/>
    </source>
</evidence>
<dbReference type="InterPro" id="IPR015955">
    <property type="entry name" value="Lactate_DH/Glyco_Ohase_4_C"/>
</dbReference>
<dbReference type="GO" id="GO:0005739">
    <property type="term" value="C:mitochondrion"/>
    <property type="evidence" value="ECO:0007669"/>
    <property type="project" value="TreeGrafter"/>
</dbReference>
<dbReference type="PANTHER" id="PTHR11540:SF16">
    <property type="entry name" value="MALATE DEHYDROGENASE, MITOCHONDRIAL"/>
    <property type="match status" value="1"/>
</dbReference>
<dbReference type="EMBL" id="JAPWTK010000020">
    <property type="protein sequence ID" value="KAJ8957876.1"/>
    <property type="molecule type" value="Genomic_DNA"/>
</dbReference>
<dbReference type="Pfam" id="PF02866">
    <property type="entry name" value="Ldh_1_C"/>
    <property type="match status" value="1"/>
</dbReference>
<keyword evidence="1" id="KW-0560">Oxidoreductase</keyword>
<proteinExistence type="predicted"/>
<gene>
    <name evidence="4" type="ORF">NQ318_001872</name>
</gene>
<dbReference type="Gene3D" id="3.90.110.10">
    <property type="entry name" value="Lactate dehydrogenase/glycoside hydrolase, family 4, C-terminal"/>
    <property type="match status" value="1"/>
</dbReference>
<evidence type="ECO:0000256" key="2">
    <source>
        <dbReference type="ARBA" id="ARBA00023027"/>
    </source>
</evidence>
<dbReference type="AlphaFoldDB" id="A0AAV8Z164"/>
<accession>A0AAV8Z164</accession>
<organism evidence="4 5">
    <name type="scientific">Aromia moschata</name>
    <dbReference type="NCBI Taxonomy" id="1265417"/>
    <lineage>
        <taxon>Eukaryota</taxon>
        <taxon>Metazoa</taxon>
        <taxon>Ecdysozoa</taxon>
        <taxon>Arthropoda</taxon>
        <taxon>Hexapoda</taxon>
        <taxon>Insecta</taxon>
        <taxon>Pterygota</taxon>
        <taxon>Neoptera</taxon>
        <taxon>Endopterygota</taxon>
        <taxon>Coleoptera</taxon>
        <taxon>Polyphaga</taxon>
        <taxon>Cucujiformia</taxon>
        <taxon>Chrysomeloidea</taxon>
        <taxon>Cerambycidae</taxon>
        <taxon>Cerambycinae</taxon>
        <taxon>Callichromatini</taxon>
        <taxon>Aromia</taxon>
    </lineage>
</organism>
<dbReference type="GO" id="GO:0006099">
    <property type="term" value="P:tricarboxylic acid cycle"/>
    <property type="evidence" value="ECO:0007669"/>
    <property type="project" value="TreeGrafter"/>
</dbReference>
<name>A0AAV8Z164_9CUCU</name>
<evidence type="ECO:0000256" key="1">
    <source>
        <dbReference type="ARBA" id="ARBA00023002"/>
    </source>
</evidence>
<sequence>MNTLLNRRNNLKRPPRPFLTPSDPFQVVKAKAGHGSATLSMAYAGSRFVDALLRALKGDANVVEVAYVMSQVTQASYFATPLLLGSGGIEQNLGLGELSEYEQELLYAALPELRKNIDAGIEYANAADEGQSQEEDEVAGSDLLRCPDDLPGGIDVWVYQFPLEIQQKPPIEELLMKLHAGFSYQDSSQSLTFSVKLNAILLTS</sequence>
<dbReference type="InterPro" id="IPR022383">
    <property type="entry name" value="Lactate/malate_DH_C"/>
</dbReference>